<reference evidence="3" key="1">
    <citation type="submission" date="2017-08" db="EMBL/GenBank/DDBJ databases">
        <authorList>
            <person name="Varghese N."/>
            <person name="Submissions S."/>
        </authorList>
    </citation>
    <scope>NUCLEOTIDE SEQUENCE [LARGE SCALE GENOMIC DNA]</scope>
    <source>
        <strain evidence="3">JC22</strain>
    </source>
</reference>
<keyword evidence="1" id="KW-0812">Transmembrane</keyword>
<evidence type="ECO:0000313" key="3">
    <source>
        <dbReference type="Proteomes" id="UP000219636"/>
    </source>
</evidence>
<dbReference type="AlphaFoldDB" id="A0A285S8F9"/>
<keyword evidence="1" id="KW-0472">Membrane</keyword>
<gene>
    <name evidence="2" type="ORF">SAMN05880501_103285</name>
</gene>
<sequence>MDITLAIIVLVGVIYFILIIGAILFIKNKKKGFFTQTVDPKPQESMSTHEELKDK</sequence>
<evidence type="ECO:0000313" key="2">
    <source>
        <dbReference type="EMBL" id="SOC03495.1"/>
    </source>
</evidence>
<accession>A0A285S8F9</accession>
<feature type="transmembrane region" description="Helical" evidence="1">
    <location>
        <begin position="6"/>
        <end position="26"/>
    </location>
</feature>
<keyword evidence="3" id="KW-1185">Reference proteome</keyword>
<organism evidence="2 3">
    <name type="scientific">Ureibacillus xyleni</name>
    <dbReference type="NCBI Taxonomy" id="614648"/>
    <lineage>
        <taxon>Bacteria</taxon>
        <taxon>Bacillati</taxon>
        <taxon>Bacillota</taxon>
        <taxon>Bacilli</taxon>
        <taxon>Bacillales</taxon>
        <taxon>Caryophanaceae</taxon>
        <taxon>Ureibacillus</taxon>
    </lineage>
</organism>
<dbReference type="Proteomes" id="UP000219636">
    <property type="component" value="Unassembled WGS sequence"/>
</dbReference>
<name>A0A285S8F9_9BACL</name>
<keyword evidence="1" id="KW-1133">Transmembrane helix</keyword>
<proteinExistence type="predicted"/>
<dbReference type="EMBL" id="OBMQ01000003">
    <property type="protein sequence ID" value="SOC03495.1"/>
    <property type="molecule type" value="Genomic_DNA"/>
</dbReference>
<dbReference type="RefSeq" id="WP_161946627.1">
    <property type="nucleotide sequence ID" value="NZ_OBMQ01000003.1"/>
</dbReference>
<evidence type="ECO:0000256" key="1">
    <source>
        <dbReference type="SAM" id="Phobius"/>
    </source>
</evidence>
<protein>
    <submittedName>
        <fullName evidence="2">Uncharacterized protein</fullName>
    </submittedName>
</protein>